<dbReference type="InterPro" id="IPR050812">
    <property type="entry name" value="Preph/Arog_dehydrog"/>
</dbReference>
<keyword evidence="5" id="KW-0827">Tyrosine biosynthesis</keyword>
<dbReference type="InterPro" id="IPR036291">
    <property type="entry name" value="NAD(P)-bd_dom_sf"/>
</dbReference>
<comment type="pathway">
    <text evidence="1">Amino-acid biosynthesis; L-tyrosine biosynthesis; (4-hydroxyphenyl)pyruvate from prephenate (NAD(+) route): step 1/1.</text>
</comment>
<dbReference type="GO" id="GO:0008977">
    <property type="term" value="F:prephenate dehydrogenase (NAD+) activity"/>
    <property type="evidence" value="ECO:0007669"/>
    <property type="project" value="UniProtKB-EC"/>
</dbReference>
<dbReference type="NCBIfam" id="NF005111">
    <property type="entry name" value="PRK06545.2-3"/>
    <property type="match status" value="1"/>
</dbReference>
<evidence type="ECO:0000256" key="5">
    <source>
        <dbReference type="ARBA" id="ARBA00022498"/>
    </source>
</evidence>
<keyword evidence="6" id="KW-0560">Oxidoreductase</keyword>
<dbReference type="Gene3D" id="1.10.3660.10">
    <property type="entry name" value="6-phosphogluconate dehydrogenase C-terminal like domain"/>
    <property type="match status" value="1"/>
</dbReference>
<dbReference type="InterPro" id="IPR002912">
    <property type="entry name" value="ACT_dom"/>
</dbReference>
<evidence type="ECO:0000256" key="1">
    <source>
        <dbReference type="ARBA" id="ARBA00005067"/>
    </source>
</evidence>
<evidence type="ECO:0000256" key="7">
    <source>
        <dbReference type="ARBA" id="ARBA00023027"/>
    </source>
</evidence>
<dbReference type="GO" id="GO:0004665">
    <property type="term" value="F:prephenate dehydrogenase (NADP+) activity"/>
    <property type="evidence" value="ECO:0007669"/>
    <property type="project" value="InterPro"/>
</dbReference>
<proteinExistence type="inferred from homology"/>
<dbReference type="GO" id="GO:0070403">
    <property type="term" value="F:NAD+ binding"/>
    <property type="evidence" value="ECO:0007669"/>
    <property type="project" value="InterPro"/>
</dbReference>
<keyword evidence="7" id="KW-0520">NAD</keyword>
<dbReference type="OrthoDB" id="9802008at2"/>
<dbReference type="Pfam" id="PF20463">
    <property type="entry name" value="PDH_C"/>
    <property type="match status" value="1"/>
</dbReference>
<dbReference type="InterPro" id="IPR008927">
    <property type="entry name" value="6-PGluconate_DH-like_C_sf"/>
</dbReference>
<dbReference type="NCBIfam" id="NF005112">
    <property type="entry name" value="PRK06545.2-4"/>
    <property type="match status" value="1"/>
</dbReference>
<dbReference type="InterPro" id="IPR046826">
    <property type="entry name" value="PDH_N"/>
</dbReference>
<organism evidence="11 12">
    <name type="scientific">Lapillicoccus jejuensis</name>
    <dbReference type="NCBI Taxonomy" id="402171"/>
    <lineage>
        <taxon>Bacteria</taxon>
        <taxon>Bacillati</taxon>
        <taxon>Actinomycetota</taxon>
        <taxon>Actinomycetes</taxon>
        <taxon>Micrococcales</taxon>
        <taxon>Intrasporangiaceae</taxon>
        <taxon>Lapillicoccus</taxon>
    </lineage>
</organism>
<dbReference type="GO" id="GO:0006571">
    <property type="term" value="P:tyrosine biosynthetic process"/>
    <property type="evidence" value="ECO:0007669"/>
    <property type="project" value="UniProtKB-UniPathway"/>
</dbReference>
<accession>A0A542E579</accession>
<evidence type="ECO:0000256" key="8">
    <source>
        <dbReference type="ARBA" id="ARBA00049260"/>
    </source>
</evidence>
<dbReference type="UniPathway" id="UPA00122">
    <property type="reaction ID" value="UER00961"/>
</dbReference>
<dbReference type="PANTHER" id="PTHR21363:SF0">
    <property type="entry name" value="PREPHENATE DEHYDROGENASE [NADP(+)]"/>
    <property type="match status" value="1"/>
</dbReference>
<evidence type="ECO:0000256" key="3">
    <source>
        <dbReference type="ARBA" id="ARBA00012068"/>
    </source>
</evidence>
<comment type="caution">
    <text evidence="11">The sequence shown here is derived from an EMBL/GenBank/DDBJ whole genome shotgun (WGS) entry which is preliminary data.</text>
</comment>
<evidence type="ECO:0000256" key="6">
    <source>
        <dbReference type="ARBA" id="ARBA00023002"/>
    </source>
</evidence>
<dbReference type="RefSeq" id="WP_141849667.1">
    <property type="nucleotide sequence ID" value="NZ_BAAAPR010000012.1"/>
</dbReference>
<comment type="similarity">
    <text evidence="2">Belongs to the prephenate/arogenate dehydrogenase family.</text>
</comment>
<dbReference type="AlphaFoldDB" id="A0A542E579"/>
<gene>
    <name evidence="11" type="ORF">FB458_3567</name>
</gene>
<evidence type="ECO:0000313" key="11">
    <source>
        <dbReference type="EMBL" id="TQJ10444.1"/>
    </source>
</evidence>
<dbReference type="PROSITE" id="PS51671">
    <property type="entry name" value="ACT"/>
    <property type="match status" value="1"/>
</dbReference>
<dbReference type="SUPFAM" id="SSF51735">
    <property type="entry name" value="NAD(P)-binding Rossmann-fold domains"/>
    <property type="match status" value="1"/>
</dbReference>
<reference evidence="11 12" key="1">
    <citation type="submission" date="2019-06" db="EMBL/GenBank/DDBJ databases">
        <title>Sequencing the genomes of 1000 actinobacteria strains.</title>
        <authorList>
            <person name="Klenk H.-P."/>
        </authorList>
    </citation>
    <scope>NUCLEOTIDE SEQUENCE [LARGE SCALE GENOMIC DNA]</scope>
    <source>
        <strain evidence="11 12">DSM 18607</strain>
    </source>
</reference>
<sequence>MADDTGAGRVRVVGTGLIGASLGIALTRAGYDVVLHDPSPTASALARDLGAGRLASADDPEPDLVVVAAPPDVAGPVVAAELDRWPGAVVTDVASVKEAVAAAVAAAGADLTRYVGSHPMAGRERSGAMAARADLFEGRAWVVVPGASSAPAAVDLVRRVAEAVGSVVTVMAAAEHDAAVAVVSHVPQVAASLVAARLRDLSDDAVALAGQGLRDVTRIAASDARLWTQILAGNAAAVRSVLHEVRADLDDLLAALDALTGTDADAAPAPGALQVVARSITDGNTGQARIPGKHGGGPTSYASVVVVVPDRPGALASLLVDIGDAGVNLEDLRIDHGLGLPFGLAEVAVLPTAVEHLHTALAERGWRVHD</sequence>
<evidence type="ECO:0000256" key="2">
    <source>
        <dbReference type="ARBA" id="ARBA00007964"/>
    </source>
</evidence>
<keyword evidence="5" id="KW-0057">Aromatic amino acid biosynthesis</keyword>
<evidence type="ECO:0000259" key="9">
    <source>
        <dbReference type="PROSITE" id="PS51176"/>
    </source>
</evidence>
<dbReference type="EMBL" id="VFMN01000001">
    <property type="protein sequence ID" value="TQJ10444.1"/>
    <property type="molecule type" value="Genomic_DNA"/>
</dbReference>
<dbReference type="PROSITE" id="PS51176">
    <property type="entry name" value="PDH_ADH"/>
    <property type="match status" value="1"/>
</dbReference>
<dbReference type="Pfam" id="PF02153">
    <property type="entry name" value="PDH_N"/>
    <property type="match status" value="1"/>
</dbReference>
<dbReference type="PANTHER" id="PTHR21363">
    <property type="entry name" value="PREPHENATE DEHYDROGENASE"/>
    <property type="match status" value="1"/>
</dbReference>
<dbReference type="Proteomes" id="UP000317893">
    <property type="component" value="Unassembled WGS sequence"/>
</dbReference>
<comment type="catalytic activity">
    <reaction evidence="8">
        <text>prephenate + NAD(+) = 3-(4-hydroxyphenyl)pyruvate + CO2 + NADH</text>
        <dbReference type="Rhea" id="RHEA:13869"/>
        <dbReference type="ChEBI" id="CHEBI:16526"/>
        <dbReference type="ChEBI" id="CHEBI:29934"/>
        <dbReference type="ChEBI" id="CHEBI:36242"/>
        <dbReference type="ChEBI" id="CHEBI:57540"/>
        <dbReference type="ChEBI" id="CHEBI:57945"/>
        <dbReference type="EC" id="1.3.1.12"/>
    </reaction>
</comment>
<feature type="domain" description="ACT" evidence="10">
    <location>
        <begin position="303"/>
        <end position="370"/>
    </location>
</feature>
<dbReference type="SUPFAM" id="SSF48179">
    <property type="entry name" value="6-phosphogluconate dehydrogenase C-terminal domain-like"/>
    <property type="match status" value="1"/>
</dbReference>
<keyword evidence="5" id="KW-0028">Amino-acid biosynthesis</keyword>
<dbReference type="EC" id="1.3.1.12" evidence="3"/>
<protein>
    <recommendedName>
        <fullName evidence="4">Prephenate dehydrogenase</fullName>
        <ecNumber evidence="3">1.3.1.12</ecNumber>
    </recommendedName>
</protein>
<dbReference type="InterPro" id="IPR046825">
    <property type="entry name" value="PDH_C"/>
</dbReference>
<dbReference type="InterPro" id="IPR003099">
    <property type="entry name" value="Prephen_DH"/>
</dbReference>
<keyword evidence="12" id="KW-1185">Reference proteome</keyword>
<feature type="domain" description="Prephenate/arogenate dehydrogenase" evidence="9">
    <location>
        <begin position="8"/>
        <end position="287"/>
    </location>
</feature>
<evidence type="ECO:0000313" key="12">
    <source>
        <dbReference type="Proteomes" id="UP000317893"/>
    </source>
</evidence>
<name>A0A542E579_9MICO</name>
<dbReference type="Gene3D" id="3.40.50.720">
    <property type="entry name" value="NAD(P)-binding Rossmann-like Domain"/>
    <property type="match status" value="1"/>
</dbReference>
<evidence type="ECO:0000256" key="4">
    <source>
        <dbReference type="ARBA" id="ARBA00016891"/>
    </source>
</evidence>
<evidence type="ECO:0000259" key="10">
    <source>
        <dbReference type="PROSITE" id="PS51671"/>
    </source>
</evidence>